<evidence type="ECO:0000256" key="1">
    <source>
        <dbReference type="ARBA" id="ARBA00004123"/>
    </source>
</evidence>
<keyword evidence="3" id="KW-0813">Transport</keyword>
<dbReference type="NCBIfam" id="TIGR01197">
    <property type="entry name" value="nramp"/>
    <property type="match status" value="1"/>
</dbReference>
<dbReference type="InterPro" id="IPR001046">
    <property type="entry name" value="NRAMP_fam"/>
</dbReference>
<evidence type="ECO:0000256" key="4">
    <source>
        <dbReference type="ARBA" id="ARBA00022692"/>
    </source>
</evidence>
<reference evidence="16 17" key="1">
    <citation type="submission" date="2021-06" db="EMBL/GenBank/DDBJ databases">
        <authorList>
            <person name="Kallberg Y."/>
            <person name="Tangrot J."/>
            <person name="Rosling A."/>
        </authorList>
    </citation>
    <scope>NUCLEOTIDE SEQUENCE [LARGE SCALE GENOMIC DNA]</scope>
    <source>
        <strain evidence="16 17">120-4 pot B 10/14</strain>
    </source>
</reference>
<keyword evidence="10 14" id="KW-0472">Membrane</keyword>
<evidence type="ECO:0000256" key="10">
    <source>
        <dbReference type="ARBA" id="ARBA00023136"/>
    </source>
</evidence>
<dbReference type="NCBIfam" id="NF037982">
    <property type="entry name" value="Nramp_1"/>
    <property type="match status" value="1"/>
</dbReference>
<dbReference type="PANTHER" id="PTHR11706">
    <property type="entry name" value="SOLUTE CARRIER PROTEIN FAMILY 11 MEMBER"/>
    <property type="match status" value="1"/>
</dbReference>
<dbReference type="InterPro" id="IPR001138">
    <property type="entry name" value="Zn2Cys6_DnaBD"/>
</dbReference>
<dbReference type="Proteomes" id="UP000789901">
    <property type="component" value="Unassembled WGS sequence"/>
</dbReference>
<evidence type="ECO:0000256" key="6">
    <source>
        <dbReference type="ARBA" id="ARBA00022833"/>
    </source>
</evidence>
<accession>A0ABM8W059</accession>
<gene>
    <name evidence="16" type="ORF">GMARGA_LOCUS1722</name>
</gene>
<evidence type="ECO:0000256" key="3">
    <source>
        <dbReference type="ARBA" id="ARBA00022448"/>
    </source>
</evidence>
<keyword evidence="7 14" id="KW-1133">Transmembrane helix</keyword>
<feature type="transmembrane region" description="Helical" evidence="14">
    <location>
        <begin position="977"/>
        <end position="996"/>
    </location>
</feature>
<name>A0ABM8W059_GIGMA</name>
<proteinExistence type="predicted"/>
<feature type="transmembrane region" description="Helical" evidence="14">
    <location>
        <begin position="713"/>
        <end position="731"/>
    </location>
</feature>
<keyword evidence="4 14" id="KW-0812">Transmembrane</keyword>
<dbReference type="InterPro" id="IPR056751">
    <property type="entry name" value="PAS_13"/>
</dbReference>
<evidence type="ECO:0000256" key="12">
    <source>
        <dbReference type="ARBA" id="ARBA00023242"/>
    </source>
</evidence>
<evidence type="ECO:0000313" key="17">
    <source>
        <dbReference type="Proteomes" id="UP000789901"/>
    </source>
</evidence>
<evidence type="ECO:0000256" key="8">
    <source>
        <dbReference type="ARBA" id="ARBA00023015"/>
    </source>
</evidence>
<feature type="transmembrane region" description="Helical" evidence="14">
    <location>
        <begin position="751"/>
        <end position="770"/>
    </location>
</feature>
<dbReference type="PANTHER" id="PTHR11706:SF33">
    <property type="entry name" value="NATURAL RESISTANCE-ASSOCIATED MACROPHAGE PROTEIN 2"/>
    <property type="match status" value="1"/>
</dbReference>
<feature type="transmembrane region" description="Helical" evidence="14">
    <location>
        <begin position="608"/>
        <end position="631"/>
    </location>
</feature>
<dbReference type="PRINTS" id="PR00447">
    <property type="entry name" value="NATRESASSCMP"/>
</dbReference>
<comment type="subcellular location">
    <subcellularLocation>
        <location evidence="2">Membrane</location>
        <topology evidence="2">Multi-pass membrane protein</topology>
    </subcellularLocation>
    <subcellularLocation>
        <location evidence="1">Nucleus</location>
    </subcellularLocation>
</comment>
<evidence type="ECO:0000313" key="16">
    <source>
        <dbReference type="EMBL" id="CAG8491117.1"/>
    </source>
</evidence>
<dbReference type="Gene3D" id="4.10.240.10">
    <property type="entry name" value="Zn(2)-C6 fungal-type DNA-binding domain"/>
    <property type="match status" value="1"/>
</dbReference>
<dbReference type="Pfam" id="PF01566">
    <property type="entry name" value="Nramp"/>
    <property type="match status" value="1"/>
</dbReference>
<organism evidence="16 17">
    <name type="scientific">Gigaspora margarita</name>
    <dbReference type="NCBI Taxonomy" id="4874"/>
    <lineage>
        <taxon>Eukaryota</taxon>
        <taxon>Fungi</taxon>
        <taxon>Fungi incertae sedis</taxon>
        <taxon>Mucoromycota</taxon>
        <taxon>Glomeromycotina</taxon>
        <taxon>Glomeromycetes</taxon>
        <taxon>Diversisporales</taxon>
        <taxon>Gigasporaceae</taxon>
        <taxon>Gigaspora</taxon>
    </lineage>
</organism>
<feature type="region of interest" description="Disordered" evidence="13">
    <location>
        <begin position="298"/>
        <end position="327"/>
    </location>
</feature>
<evidence type="ECO:0000256" key="11">
    <source>
        <dbReference type="ARBA" id="ARBA00023163"/>
    </source>
</evidence>
<evidence type="ECO:0000256" key="9">
    <source>
        <dbReference type="ARBA" id="ARBA00023125"/>
    </source>
</evidence>
<evidence type="ECO:0000256" key="2">
    <source>
        <dbReference type="ARBA" id="ARBA00004141"/>
    </source>
</evidence>
<feature type="transmembrane region" description="Helical" evidence="14">
    <location>
        <begin position="682"/>
        <end position="701"/>
    </location>
</feature>
<keyword evidence="9" id="KW-0238">DNA-binding</keyword>
<feature type="transmembrane region" description="Helical" evidence="14">
    <location>
        <begin position="950"/>
        <end position="971"/>
    </location>
</feature>
<keyword evidence="5" id="KW-0479">Metal-binding</keyword>
<evidence type="ECO:0000256" key="13">
    <source>
        <dbReference type="SAM" id="MobiDB-lite"/>
    </source>
</evidence>
<keyword evidence="8" id="KW-0805">Transcription regulation</keyword>
<protein>
    <submittedName>
        <fullName evidence="16">46179_t:CDS:1</fullName>
    </submittedName>
</protein>
<feature type="transmembrane region" description="Helical" evidence="14">
    <location>
        <begin position="791"/>
        <end position="822"/>
    </location>
</feature>
<evidence type="ECO:0000259" key="15">
    <source>
        <dbReference type="PROSITE" id="PS50048"/>
    </source>
</evidence>
<keyword evidence="12" id="KW-0539">Nucleus</keyword>
<evidence type="ECO:0000256" key="5">
    <source>
        <dbReference type="ARBA" id="ARBA00022723"/>
    </source>
</evidence>
<keyword evidence="17" id="KW-1185">Reference proteome</keyword>
<sequence>MSESTQTSSSEHNDTAPSMRRKKATRACFHCQKAHLTCDDSRPCQRCIKRDLAATCTDGIRKKAKYLQDSHYDAYEIIDHKFYCNNPTPAPIEQQSTKHQFPPTPVLTHPPTPLQQTHPGPMTTYHENTISPSLININRQLTLPKTVDESFYLKSLGHSIPTSPISPLSPLSSHFADDYNYQQLFYSRQHRSHYIHNLGHSTFTASPQTNQTVFMHNGFQSTPNNIVDPSTLFGPESYPLATVNYGFGSEAVNLEYSILSTMLSSASTESLGPHNGFADIGMIDQNWQQQPQLQRTTSPVITTPGGMNGGSTSQKRENLGKKKMSSNTPENVYANVKTPFSYTEGFHYLVNWVKERMEKEHIERIVRALATFRPSFIALIMNLTEEDLIFMEKCFQRTILEFEKLISFSGTPTVVWRRTGEIALVGKEFLLLTQWTKDQLLGKTTYIYEVMDNQSAVEYWEKFAAHAFDNSRQSVMTTCILMRPSGLPVPCAFCFTIKRDIFDIPLAIVGNVKVADVETPLFQRPVIENETSTEELLDEPNKNDIHEFIEIGDKLAEAQKDIKLIDYSHDSKLFQIYYSTGFLMSIAYLDPGNLEADLQCGAAAGYSMLWILLYAHIAGFFIQVLSVRLGVVTGKHLAQLINNNYSRPISLMFWLIIELAIIGSDIQEIVGTAIALKILLRLPLWIGTLLTAMDTLTFMLLQNYGVRKLEAFFMALISVMALCFWIEMFQSKPDVGEIFKGILIPLVPSNAVVEAVALIGAVIMPHNLFLHSALVMTRKTDRNSKSKIKEANFYFSIESGLALFCSFLINMAIVVVFASVFFSHNDKKSLPGLYDAADVLTRTLGSGARYLWAFGLLAAGQSSTMTGTFAGQYVVEGFFGKLFKNPWKRVAVTRGIAIIPSMLVNHFDTMGELLNVLQSLCLPATLIPILKLTSSKDVMGTFHIHHTFKYITWIVALILICFNLFMFISYLEELPNVYIGCACGIGYFAFILYLVLLPIGRKPTATEVNDTTGYQVINEVVGDS</sequence>
<evidence type="ECO:0000256" key="7">
    <source>
        <dbReference type="ARBA" id="ARBA00022989"/>
    </source>
</evidence>
<dbReference type="EMBL" id="CAJVQB010000473">
    <property type="protein sequence ID" value="CAG8491117.1"/>
    <property type="molecule type" value="Genomic_DNA"/>
</dbReference>
<evidence type="ECO:0000256" key="14">
    <source>
        <dbReference type="SAM" id="Phobius"/>
    </source>
</evidence>
<keyword evidence="11" id="KW-0804">Transcription</keyword>
<keyword evidence="6" id="KW-0862">Zinc</keyword>
<feature type="domain" description="Zn(2)-C6 fungal-type" evidence="15">
    <location>
        <begin position="27"/>
        <end position="58"/>
    </location>
</feature>
<dbReference type="SMART" id="SM00066">
    <property type="entry name" value="GAL4"/>
    <property type="match status" value="1"/>
</dbReference>
<dbReference type="Pfam" id="PF24990">
    <property type="entry name" value="PAS_13"/>
    <property type="match status" value="1"/>
</dbReference>
<dbReference type="PROSITE" id="PS50048">
    <property type="entry name" value="ZN2_CY6_FUNGAL_2"/>
    <property type="match status" value="1"/>
</dbReference>
<comment type="caution">
    <text evidence="16">The sequence shown here is derived from an EMBL/GenBank/DDBJ whole genome shotgun (WGS) entry which is preliminary data.</text>
</comment>
<dbReference type="SUPFAM" id="SSF57701">
    <property type="entry name" value="Zn2/Cys6 DNA-binding domain"/>
    <property type="match status" value="1"/>
</dbReference>
<dbReference type="CDD" id="cd00067">
    <property type="entry name" value="GAL4"/>
    <property type="match status" value="1"/>
</dbReference>
<dbReference type="InterPro" id="IPR036864">
    <property type="entry name" value="Zn2-C6_fun-type_DNA-bd_sf"/>
</dbReference>